<proteinExistence type="predicted"/>
<dbReference type="AlphaFoldDB" id="A0AA39QRW0"/>
<evidence type="ECO:0000256" key="1">
    <source>
        <dbReference type="SAM" id="SignalP"/>
    </source>
</evidence>
<comment type="caution">
    <text evidence="2">The sequence shown here is derived from an EMBL/GenBank/DDBJ whole genome shotgun (WGS) entry which is preliminary data.</text>
</comment>
<dbReference type="EMBL" id="JAFEKC020000024">
    <property type="protein sequence ID" value="KAK0507301.1"/>
    <property type="molecule type" value="Genomic_DNA"/>
</dbReference>
<sequence>MMLKIFLLAAAGALAAASFAPRHAPSNDKNINIRTSTPNFSFEQLFQLQKKFLDNFISPANAAQAQSINSSLLAPNVQGRVDITRTFSGQELNTEYLFGLFANLATSTTQFSLLGVPLAYEITHFAASQNIASASTRFNFSFPFLNNLIVPIEIETWNVFAPNGQISMYDATFKWWQWTFDYLIQTAATASNMTLAEIQSYATQKLATSICGVAETYCNGTNVQYNSTSQCYNFLTTQVRFGEAYELGRNTLLCRMVHQNMVPFRPSVHCPHIGPTGGGYCDDTPDYVGTVMQDYFSNYPFAYGGSLTSKRM</sequence>
<keyword evidence="3" id="KW-1185">Reference proteome</keyword>
<name>A0AA39QRW0_9LECA</name>
<dbReference type="Proteomes" id="UP001166286">
    <property type="component" value="Unassembled WGS sequence"/>
</dbReference>
<feature type="signal peptide" evidence="1">
    <location>
        <begin position="1"/>
        <end position="17"/>
    </location>
</feature>
<feature type="chain" id="PRO_5041312683" evidence="1">
    <location>
        <begin position="18"/>
        <end position="312"/>
    </location>
</feature>
<reference evidence="2" key="1">
    <citation type="submission" date="2023-03" db="EMBL/GenBank/DDBJ databases">
        <title>Complete genome of Cladonia borealis.</title>
        <authorList>
            <person name="Park H."/>
        </authorList>
    </citation>
    <scope>NUCLEOTIDE SEQUENCE</scope>
    <source>
        <strain evidence="2">ANT050790</strain>
    </source>
</reference>
<organism evidence="2 3">
    <name type="scientific">Cladonia borealis</name>
    <dbReference type="NCBI Taxonomy" id="184061"/>
    <lineage>
        <taxon>Eukaryota</taxon>
        <taxon>Fungi</taxon>
        <taxon>Dikarya</taxon>
        <taxon>Ascomycota</taxon>
        <taxon>Pezizomycotina</taxon>
        <taxon>Lecanoromycetes</taxon>
        <taxon>OSLEUM clade</taxon>
        <taxon>Lecanoromycetidae</taxon>
        <taxon>Lecanorales</taxon>
        <taxon>Lecanorineae</taxon>
        <taxon>Cladoniaceae</taxon>
        <taxon>Cladonia</taxon>
    </lineage>
</organism>
<accession>A0AA39QRW0</accession>
<evidence type="ECO:0000313" key="3">
    <source>
        <dbReference type="Proteomes" id="UP001166286"/>
    </source>
</evidence>
<evidence type="ECO:0000313" key="2">
    <source>
        <dbReference type="EMBL" id="KAK0507301.1"/>
    </source>
</evidence>
<keyword evidence="1" id="KW-0732">Signal</keyword>
<protein>
    <submittedName>
        <fullName evidence="2">Uncharacterized protein</fullName>
    </submittedName>
</protein>
<gene>
    <name evidence="2" type="ORF">JMJ35_010339</name>
</gene>